<evidence type="ECO:0000313" key="12">
    <source>
        <dbReference type="Proteomes" id="UP001208888"/>
    </source>
</evidence>
<evidence type="ECO:0000256" key="4">
    <source>
        <dbReference type="ARBA" id="ARBA00022729"/>
    </source>
</evidence>
<dbReference type="InterPro" id="IPR016147">
    <property type="entry name" value="Pili_assmbl_chaperone_N"/>
</dbReference>
<dbReference type="InterPro" id="IPR013783">
    <property type="entry name" value="Ig-like_fold"/>
</dbReference>
<evidence type="ECO:0000259" key="10">
    <source>
        <dbReference type="Pfam" id="PF02753"/>
    </source>
</evidence>
<dbReference type="Gene3D" id="2.60.40.10">
    <property type="entry name" value="Immunoglobulins"/>
    <property type="match status" value="2"/>
</dbReference>
<dbReference type="PANTHER" id="PTHR30251:SF11">
    <property type="entry name" value="CHAPERONE PROTEIN FIMC-RELATED"/>
    <property type="match status" value="1"/>
</dbReference>
<dbReference type="SUPFAM" id="SSF49584">
    <property type="entry name" value="Periplasmic chaperone C-domain"/>
    <property type="match status" value="1"/>
</dbReference>
<keyword evidence="4 8" id="KW-0732">Signal</keyword>
<dbReference type="RefSeq" id="WP_028722922.1">
    <property type="nucleotide sequence ID" value="NZ_CP060818.1"/>
</dbReference>
<sequence length="233" mass="25211">MKPVKKRFASVVLALAALMLSVTSCRAVAGIALGATRVVYPAGQKQVSLPVSSSDADGAFLIQSWVENAQDQKDTKLIVTPPLFMMQGKKENILRIIDASADSLPKDKETLFWLNVRAIPSTSPSQAKGNVLQIAVTTRIKLFYRPKNLTVPPEKAPEMLRFQRDGRTLRVTNTSPYYVTVAALRLADTPIGNTMVPPGGSVSIPLKNAEGSRLSYQTINDYGALTPAISVTL</sequence>
<accession>A0AAJ1D3R9</accession>
<feature type="signal peptide" evidence="8">
    <location>
        <begin position="1"/>
        <end position="29"/>
    </location>
</feature>
<dbReference type="Proteomes" id="UP001208888">
    <property type="component" value="Unassembled WGS sequence"/>
</dbReference>
<reference evidence="11" key="1">
    <citation type="submission" date="2022-06" db="EMBL/GenBank/DDBJ databases">
        <title>Dynamics of rice microbiomes reveals core vertical transmitted seed endophytes.</title>
        <authorList>
            <person name="Liao K."/>
            <person name="Zhang X."/>
        </authorList>
    </citation>
    <scope>NUCLEOTIDE SEQUENCE</scope>
    <source>
        <strain evidence="11">JT1-17</strain>
    </source>
</reference>
<proteinExistence type="inferred from homology"/>
<dbReference type="InterPro" id="IPR036316">
    <property type="entry name" value="Pili_assmbl_chap_C_dom_sf"/>
</dbReference>
<dbReference type="InterPro" id="IPR016148">
    <property type="entry name" value="Pili_assmbl_chaperone_C"/>
</dbReference>
<dbReference type="PROSITE" id="PS51257">
    <property type="entry name" value="PROKAR_LIPOPROTEIN"/>
    <property type="match status" value="1"/>
</dbReference>
<evidence type="ECO:0000256" key="3">
    <source>
        <dbReference type="ARBA" id="ARBA00022558"/>
    </source>
</evidence>
<protein>
    <submittedName>
        <fullName evidence="11">Chaperone protein FimC</fullName>
    </submittedName>
</protein>
<gene>
    <name evidence="11" type="ORF">NB703_004384</name>
</gene>
<dbReference type="Pfam" id="PF02753">
    <property type="entry name" value="PapD_C"/>
    <property type="match status" value="1"/>
</dbReference>
<dbReference type="InterPro" id="IPR008962">
    <property type="entry name" value="PapD-like_sf"/>
</dbReference>
<dbReference type="EMBL" id="JANFVX010000027">
    <property type="protein sequence ID" value="MCW0346291.1"/>
    <property type="molecule type" value="Genomic_DNA"/>
</dbReference>
<comment type="similarity">
    <text evidence="2 7">Belongs to the periplasmic pilus chaperone family.</text>
</comment>
<evidence type="ECO:0000256" key="7">
    <source>
        <dbReference type="RuleBase" id="RU003918"/>
    </source>
</evidence>
<dbReference type="InterPro" id="IPR001829">
    <property type="entry name" value="Pili_assmbl_chaperone_bac"/>
</dbReference>
<comment type="caution">
    <text evidence="11">The sequence shown here is derived from an EMBL/GenBank/DDBJ whole genome shotgun (WGS) entry which is preliminary data.</text>
</comment>
<evidence type="ECO:0000313" key="11">
    <source>
        <dbReference type="EMBL" id="MCW0346291.1"/>
    </source>
</evidence>
<evidence type="ECO:0000256" key="6">
    <source>
        <dbReference type="ARBA" id="ARBA00023186"/>
    </source>
</evidence>
<dbReference type="FunFam" id="2.60.40.10:FF:000458">
    <property type="entry name" value="Molecular chaperone FimC"/>
    <property type="match status" value="1"/>
</dbReference>
<keyword evidence="3" id="KW-1029">Fimbrium biogenesis</keyword>
<dbReference type="GO" id="GO:0071555">
    <property type="term" value="P:cell wall organization"/>
    <property type="evidence" value="ECO:0007669"/>
    <property type="project" value="InterPro"/>
</dbReference>
<name>A0AAJ1D3R9_PANAN</name>
<dbReference type="InterPro" id="IPR050643">
    <property type="entry name" value="Periplasmic_pilus_chap"/>
</dbReference>
<comment type="subcellular location">
    <subcellularLocation>
        <location evidence="1 7">Periplasm</location>
    </subcellularLocation>
</comment>
<dbReference type="PRINTS" id="PR00969">
    <property type="entry name" value="CHAPERONPILI"/>
</dbReference>
<dbReference type="SUPFAM" id="SSF49354">
    <property type="entry name" value="PapD-like"/>
    <property type="match status" value="1"/>
</dbReference>
<dbReference type="Pfam" id="PF00345">
    <property type="entry name" value="PapD_N"/>
    <property type="match status" value="1"/>
</dbReference>
<feature type="domain" description="Pili assembly chaperone C-terminal" evidence="10">
    <location>
        <begin position="171"/>
        <end position="226"/>
    </location>
</feature>
<keyword evidence="5" id="KW-0574">Periplasm</keyword>
<evidence type="ECO:0000256" key="8">
    <source>
        <dbReference type="SAM" id="SignalP"/>
    </source>
</evidence>
<feature type="domain" description="Pili assembly chaperone N-terminal" evidence="9">
    <location>
        <begin position="30"/>
        <end position="149"/>
    </location>
</feature>
<keyword evidence="6 7" id="KW-0143">Chaperone</keyword>
<evidence type="ECO:0000256" key="2">
    <source>
        <dbReference type="ARBA" id="ARBA00007399"/>
    </source>
</evidence>
<organism evidence="11 12">
    <name type="scientific">Pantoea ananas</name>
    <name type="common">Erwinia uredovora</name>
    <dbReference type="NCBI Taxonomy" id="553"/>
    <lineage>
        <taxon>Bacteria</taxon>
        <taxon>Pseudomonadati</taxon>
        <taxon>Pseudomonadota</taxon>
        <taxon>Gammaproteobacteria</taxon>
        <taxon>Enterobacterales</taxon>
        <taxon>Erwiniaceae</taxon>
        <taxon>Pantoea</taxon>
    </lineage>
</organism>
<dbReference type="PROSITE" id="PS00635">
    <property type="entry name" value="PILI_CHAPERONE"/>
    <property type="match status" value="1"/>
</dbReference>
<feature type="chain" id="PRO_5042477652" evidence="8">
    <location>
        <begin position="30"/>
        <end position="233"/>
    </location>
</feature>
<evidence type="ECO:0000259" key="9">
    <source>
        <dbReference type="Pfam" id="PF00345"/>
    </source>
</evidence>
<dbReference type="GO" id="GO:0030288">
    <property type="term" value="C:outer membrane-bounded periplasmic space"/>
    <property type="evidence" value="ECO:0007669"/>
    <property type="project" value="InterPro"/>
</dbReference>
<evidence type="ECO:0000256" key="5">
    <source>
        <dbReference type="ARBA" id="ARBA00022764"/>
    </source>
</evidence>
<evidence type="ECO:0000256" key="1">
    <source>
        <dbReference type="ARBA" id="ARBA00004418"/>
    </source>
</evidence>
<dbReference type="AlphaFoldDB" id="A0AAJ1D3R9"/>
<dbReference type="PANTHER" id="PTHR30251">
    <property type="entry name" value="PILUS ASSEMBLY CHAPERONE"/>
    <property type="match status" value="1"/>
</dbReference>
<dbReference type="InterPro" id="IPR018046">
    <property type="entry name" value="Pili_assmbl_chaperone_CS"/>
</dbReference>